<dbReference type="PROSITE" id="PS51208">
    <property type="entry name" value="AUTOTRANSPORTER"/>
    <property type="match status" value="1"/>
</dbReference>
<feature type="domain" description="Autotransporter" evidence="3">
    <location>
        <begin position="3777"/>
        <end position="4054"/>
    </location>
</feature>
<dbReference type="Pfam" id="PF12951">
    <property type="entry name" value="PATR"/>
    <property type="match status" value="27"/>
</dbReference>
<dbReference type="RefSeq" id="WP_058421998.1">
    <property type="nucleotide sequence ID" value="NZ_LKEF01000049.1"/>
</dbReference>
<evidence type="ECO:0000313" key="4">
    <source>
        <dbReference type="EMBL" id="KTB58716.1"/>
    </source>
</evidence>
<keyword evidence="1 2" id="KW-0732">Signal</keyword>
<dbReference type="SUPFAM" id="SSF103515">
    <property type="entry name" value="Autotransporter"/>
    <property type="match status" value="1"/>
</dbReference>
<evidence type="ECO:0000256" key="1">
    <source>
        <dbReference type="ARBA" id="ARBA00022729"/>
    </source>
</evidence>
<dbReference type="InterPro" id="IPR051551">
    <property type="entry name" value="Autotransporter_adhesion"/>
</dbReference>
<gene>
    <name evidence="4" type="ORF">AO063_01690</name>
</gene>
<dbReference type="Proteomes" id="UP000054197">
    <property type="component" value="Unassembled WGS sequence"/>
</dbReference>
<organism evidence="4 5">
    <name type="scientific">Pseudomonas fluorescens ICMP 11288</name>
    <dbReference type="NCBI Taxonomy" id="1198309"/>
    <lineage>
        <taxon>Bacteria</taxon>
        <taxon>Pseudomonadati</taxon>
        <taxon>Pseudomonadota</taxon>
        <taxon>Gammaproteobacteria</taxon>
        <taxon>Pseudomonadales</taxon>
        <taxon>Pseudomonadaceae</taxon>
        <taxon>Pseudomonas</taxon>
    </lineage>
</organism>
<dbReference type="InterPro" id="IPR005546">
    <property type="entry name" value="Autotransporte_beta"/>
</dbReference>
<dbReference type="SMART" id="SM00869">
    <property type="entry name" value="Autotransporter"/>
    <property type="match status" value="1"/>
</dbReference>
<dbReference type="InterPro" id="IPR011050">
    <property type="entry name" value="Pectin_lyase_fold/virulence"/>
</dbReference>
<reference evidence="4 5" key="1">
    <citation type="submission" date="2015-09" db="EMBL/GenBank/DDBJ databases">
        <title>Genome sequence of ICMP 11288.</title>
        <authorList>
            <person name="Visnovsky S."/>
            <person name="Lu A."/>
            <person name="Panda P."/>
            <person name="Pitman A."/>
        </authorList>
    </citation>
    <scope>NUCLEOTIDE SEQUENCE [LARGE SCALE GENOMIC DNA]</scope>
    <source>
        <strain evidence="4 5">ICMP 11288</strain>
    </source>
</reference>
<dbReference type="SUPFAM" id="SSF51126">
    <property type="entry name" value="Pectin lyase-like"/>
    <property type="match status" value="10"/>
</dbReference>
<dbReference type="InterPro" id="IPR013425">
    <property type="entry name" value="Autotrns_rpt"/>
</dbReference>
<protein>
    <submittedName>
        <fullName evidence="4">Transporter</fullName>
    </submittedName>
</protein>
<evidence type="ECO:0000256" key="2">
    <source>
        <dbReference type="SAM" id="SignalP"/>
    </source>
</evidence>
<accession>A0A0W0HD47</accession>
<proteinExistence type="predicted"/>
<name>A0A0W0HD47_PSEFL</name>
<feature type="signal peptide" evidence="2">
    <location>
        <begin position="1"/>
        <end position="38"/>
    </location>
</feature>
<dbReference type="InterPro" id="IPR012332">
    <property type="entry name" value="Autotransporter_pectin_lyase_C"/>
</dbReference>
<evidence type="ECO:0000313" key="5">
    <source>
        <dbReference type="Proteomes" id="UP000054197"/>
    </source>
</evidence>
<dbReference type="NCBIfam" id="TIGR02601">
    <property type="entry name" value="autotrns_rpt"/>
    <property type="match status" value="25"/>
</dbReference>
<dbReference type="InterPro" id="IPR036709">
    <property type="entry name" value="Autotransporte_beta_dom_sf"/>
</dbReference>
<comment type="caution">
    <text evidence="4">The sequence shown here is derived from an EMBL/GenBank/DDBJ whole genome shotgun (WGS) entry which is preliminary data.</text>
</comment>
<sequence>MDRRLATAVAPRISALTLAIRLGVAGLAMGLASPAAMAACSPASPTAGATVTCTGVPTLPLFLNTFSSAVNNLTVNVNPGAQLNATLGGIALNLTGNNATLNNSGTIDPALLGLVSVLSGGVVMGNTAASTVNFTNTATGIIRGTGALLGLNLTSLAGAALNVTNGVGGTTTLTNAGTLGSNPLLGLSLFASDTPVVAVQGGGQVNMTNSGALTGRVAFEASTLGNTFVNSGTISGGVSMGASSTNTFTAVTGSSVSSGGGIGLSLGGLVGVNLTFAPTGQVDGGANGSNTLILKNPGGVGSSGTGTASSATYINFNNLTINGGTWTLQGPLVSGSTTLNGGISQFDNSATFGTGAITANGGIIEATANNLTLANLLTLGTGGLTVQGANTGLTLGGVLSGTGGLNKTGTGQLILNTANTYTGATTLSGGSVQLGNDLALSSGAVTVTAASTLQAPGTVSLANTFTLNDNLTTDVAGTLSLNGAISGNGALTQSGAGSLTLNGVNTGFSGATNLGAGTLVLGNNNALGSGNLNVTGTANLDTSGASLLNNNVVLTGDLGLVNANPLTLSGVMSGVGGLTKTGAGLLILAGNNTRTGITSLDAGGLLLSANTALGTGALNTAAGTSLDATTAVTLANAVNLTGALTLGGSQALGLGGVISGTGSLNKNGTAGLTLSGANTFTGDTNLNAGTLTLGNNTALGVGGSLKTADNTTLDSSAALIVNHALNLTGNLNIAGSNNLGLTGVVGGTGGLTKNGAATLNLNGVNTFQGGTTLSAGTLSVGNSAALGTGALNVAGAAALDNGGGVNLANAIDLSANLALVGTNPLTLSGVISGTSALIKDGVANVVLGAANTYQGGTVLNAGGLTLGDAAALGTGALTVAGAGSLDSNAALSLNNAITLNANLTAGGANALTLGGVISGAAGLIKNGAADLVLNGANTYTGPTALNTGTLVVGSDTAIGAGALNAAAGTTLQSGAAVSLGNNINLGGNLTIAGVDALTLGGTVAGLGGLIKNGAGDLVLNHANTYLGTTALNTGKLVVGASGALGAGTLNAAGGTSLDANTAATLTNAVNLAGNLGIGGTADLTLAGTLNGAGSLSKSGAANLVLNGTNNFLGGTTLNAGTLTAGSNSALGLGNLTVGGASTLDSNGAFSLGNNVVLNAGLTVGGTNNLTLAGVLSGAGPLTKSGLANLTLNGINTFSGGTTLNAGTLTLGNANGLGSGALTVGGAATLDNSASFGIGNAIALNADLTVAGNNDLSLNGVVSGAGNLIKNGLSDLTLAGNNTFTGAVDVVSGSLTLVNANALGSTSGVNVSAGAGVNLAADVSLAGLSGSGSVQLSGANTLTVGGVNTTSTFDGDVGGTGGLIKVGTGTLNLTGINGVTGNTAINAGTLNLSGSLASAQVNVNNGGTLTGTGSLLGALNVNNGGHLALSSGNTLSAGSLVLTSGANLDAALGAPSTASLLNVGGNLTLAGNLNVTDAGGFGVGVYRLINYTGALTNLGLNVASVPSGFGLGDLLVQTSVGNQVNVLVSAPNSNIRFWDGSQTTPNGIVEGGTGIWDSGGTNWTNVSGTLNQPWAPGFAVFQGAAGTVTVQGPQQFTGMQFATDGYNLVSGAGGKLTAVNGTSGDTAIRVDPGATASIGVNIDGLGTLNKLDSGTLVLSGANTYSGGTTLNGGTLVVGSNTALGSGPLTTAAGTTVDSNTAVTMSNPITLNGNTTVAGSNALTLGGVISGSGGLIKNGAGDLNFWGNNTYTGGTTLNQGTLNLGGGASLGTGTLNVTGVGAVSSAAPTALFNAVNINPNAVLSISPSGPMTFMGVLSGSGKLVVNSGWGLTLTKVNTFSGLFDVQQGSLETSLDGALGVDATVNLNTTTLKLELGASAVLGALTGDGTAWVEGGALSVGSNNLDGAFNGRLFGSGTFTKIGSGVMTLGGTSSMTGTTLVNAGSLLVNGSLASATVGVANGATLGGTGTVQGNVNIADGGHLAVGSGSTLNVGSLVLGAAANVDAALGAPSTTPLLNVGGNLTLDGNLNVRDAGGFGVGVYRLINYTGALTDLGLNVTNAPVGYGLGDLMVQTSVGNQVNVLVSAPNATVRFWDGSLTAPNGIVEGGTGTWNAGGTNWTSVDGLANNAWSPLSFAVFQGAAGTVTVDGAQSITGLQFATDGYNVVGGAAGALTLVNGATSNTSVRVDPNVTATLGVALNGGGTLAKLDAGTLVLNGANTYTGGTALNGGTLVVGNNSALGSGALTTSNGTTLDSNAAVSLASDVNVNGTLTVGGSNALTLAGTVAGTGSLIKNGIASLTLSGNNTYAGPTALNVGGLILASNTALGTGALNAAAGTTLDTSSAVSLANAVNLAGNLGILGSADLTLNGLVSGAGGLTKSGAGNLTLNGNNAYLGGTQLNAGGLVLGNGSALGSGGLAVNGAATLDSSAAVALANNTTLNAALTVVGSNDLALGGVVDGSAALIKNGNANLTLNGANTYSGGTTLAAGTLTVGNATGLGSGALTVNGASTLDNSVPLVLANAVNLNADLSVADNNNLTLTGVLAGNAALIKNGAADLLLSGNNTFTGPLNVLGGSVTTAGNAALGNTSGVNVGGGASLNLGGNASLNTLAGNGAIQVAGGSTLAVGGSNLDNTFAGTLNGAGNLDKNGSGVLNLSGANGISGAANVNGGTLNVSGSLASGTVAVNTGATLAGAGSLAGAVTVADGGHIGLTSGSTLSVGSLVLGSNANLDVGLGVPVMGGGSGLLNVGGDLTLGGKLNVTDIGGFGSGVYNIINYGGALTNNGLALGTLPGSVIPGDVQVQTAISNKVNLLVTAPNTTVQFWDGANLIGNGAIDGGNGTWGTGTTNWTNVDGTLNQNWNNSFAVFQGPAGNVSVEGTQNLTGMQFVTDGYNLASGTAGVLNLVNGGTGNTAIRVDPNATATLDVTLGGAGTLAKLDTGTLVLNGTNTYTGGTALNGGTLVVGNNSALGSAALTAADGTTLDSNAAVTLGNAAVLNGALAIGGSNALTLNGRLSGNGSLLKKGAATFTLNGANTYSGGTGLNAGQLTLGNNAALGSGALTVGGVAALDGSTDLQLANAIGLSGPLTLVGSNALALNGVVSGTGSLVKNGNGALLLTGANTYSGGTTLNGGTTTGNTNSLQGAIANNAALTFEQGTDGTYTGNLTGAGVLNKTGTGALLLTGDNTFTGNTNVNAGSLLVNGSLNSAAVQVASGATLGGSGSLGGAVTMADGSTLKAGAATPLSVGSLALSSGTALDFTLGAPGASTTAVNAAGNLTLDGTLNVTDAGGFGLGVYQLFRYGGALTDNGLTLGSLPVGLGNLSLQTSLANQLNLLVQTTPGQIQFWNGGTTNPDGTITGGSGTWGPGTNWTDPTGTQGQVSNNQFAVFGGQGGTVTVVGNQGFTGLQFLDPGYTLTAGAGGTLSPTGTAVVRVNSGVTTEVAAPIVGAGAINKLDAGTLLLTGANTYTGGTTVSGGTLAGNALSLQGRFLNNARLLFVQRTNGTFNGVLSGTGNITKQGAGALLLTGNQPFSGTVAVDEGVLQVGNAANPGAVFGGQVSVANGAGLTGNGSVGALVNNGSVTPDNGKLTVAGNFTNGSTGALNLLITPSSTGSLAVGGTANLGGTLNVVNLAPYAGPATYTLLTAGAVNGTFGTTNLENLAFLNTALNYSPTQVALAVSRNNVSYASVAATGNQRGVAAALDSGAAVGGATVQNALLNSDAAGARAAFDSLSGEIHASTASAMLEDSRYVRDAVNERLRQPGCYRVDDPRNSLAPSENRLSSAGCHGEMVGWMRVLGTWGHMGGDSNTAKLDRNLGGFLLGTDKQVDDAWRVGVAAGYTRSDLDAKRRSSSADVDSYHLMAYTAYQQEAFAARLGVAYSWHDIESKRDVAVGGVGQRLKADYKARSAQVFGEVGYTIETGKVAVEPFAGLAYVNYDSDTLKEKGGSAALRGDADQDVTFSTLGVRIGQTITLGNGSKITPRGSIGWRHAFGDTKPDADLSFVNGGASFSTQGVPIAKDSAVVEAGLDYQISQNGKLGLGYSGQLSRNDKDHAMTISFSLGF</sequence>
<feature type="chain" id="PRO_5006903139" evidence="2">
    <location>
        <begin position="39"/>
        <end position="4054"/>
    </location>
</feature>
<dbReference type="Gene3D" id="2.160.20.20">
    <property type="match status" value="8"/>
</dbReference>
<dbReference type="EMBL" id="LKEF01000049">
    <property type="protein sequence ID" value="KTB58716.1"/>
    <property type="molecule type" value="Genomic_DNA"/>
</dbReference>
<evidence type="ECO:0000259" key="3">
    <source>
        <dbReference type="PROSITE" id="PS51208"/>
    </source>
</evidence>
<dbReference type="PANTHER" id="PTHR35037:SF3">
    <property type="entry name" value="C-TERMINAL REGION OF AIDA-LIKE PROTEIN"/>
    <property type="match status" value="1"/>
</dbReference>
<dbReference type="PANTHER" id="PTHR35037">
    <property type="entry name" value="C-TERMINAL REGION OF AIDA-LIKE PROTEIN"/>
    <property type="match status" value="1"/>
</dbReference>